<feature type="domain" description="High-affinity branched-chain amino acid transport system permease LivHM N-terminal" evidence="7">
    <location>
        <begin position="20"/>
        <end position="118"/>
    </location>
</feature>
<organism evidence="8 9">
    <name type="scientific">Rhizobium aouanii</name>
    <dbReference type="NCBI Taxonomy" id="3118145"/>
    <lineage>
        <taxon>Bacteria</taxon>
        <taxon>Pseudomonadati</taxon>
        <taxon>Pseudomonadota</taxon>
        <taxon>Alphaproteobacteria</taxon>
        <taxon>Hyphomicrobiales</taxon>
        <taxon>Rhizobiaceae</taxon>
        <taxon>Rhizobium/Agrobacterium group</taxon>
        <taxon>Rhizobium</taxon>
    </lineage>
</organism>
<dbReference type="EMBL" id="JBAMYC010000001">
    <property type="protein sequence ID" value="MEI1246921.1"/>
    <property type="molecule type" value="Genomic_DNA"/>
</dbReference>
<dbReference type="NCBIfam" id="NF008450">
    <property type="entry name" value="PRK11301.1"/>
    <property type="match status" value="1"/>
</dbReference>
<comment type="subcellular location">
    <subcellularLocation>
        <location evidence="1">Cell membrane</location>
        <topology evidence="1">Multi-pass membrane protein</topology>
    </subcellularLocation>
</comment>
<feature type="transmembrane region" description="Helical" evidence="6">
    <location>
        <begin position="138"/>
        <end position="159"/>
    </location>
</feature>
<keyword evidence="3 6" id="KW-0812">Transmembrane</keyword>
<dbReference type="Pfam" id="PF02653">
    <property type="entry name" value="BPD_transp_2"/>
    <property type="match status" value="1"/>
</dbReference>
<comment type="caution">
    <text evidence="8">The sequence shown here is derived from an EMBL/GenBank/DDBJ whole genome shotgun (WGS) entry which is preliminary data.</text>
</comment>
<feature type="transmembrane region" description="Helical" evidence="6">
    <location>
        <begin position="52"/>
        <end position="77"/>
    </location>
</feature>
<protein>
    <submittedName>
        <fullName evidence="8">High-affinity branched-chain amino acid ABC transporter permease LivM</fullName>
    </submittedName>
</protein>
<keyword evidence="4 6" id="KW-1133">Transmembrane helix</keyword>
<evidence type="ECO:0000256" key="5">
    <source>
        <dbReference type="ARBA" id="ARBA00023136"/>
    </source>
</evidence>
<dbReference type="PANTHER" id="PTHR30482">
    <property type="entry name" value="HIGH-AFFINITY BRANCHED-CHAIN AMINO ACID TRANSPORT SYSTEM PERMEASE"/>
    <property type="match status" value="1"/>
</dbReference>
<evidence type="ECO:0000256" key="3">
    <source>
        <dbReference type="ARBA" id="ARBA00022692"/>
    </source>
</evidence>
<dbReference type="InterPro" id="IPR043428">
    <property type="entry name" value="LivM-like"/>
</dbReference>
<proteinExistence type="predicted"/>
<gene>
    <name evidence="8" type="primary">livM</name>
    <name evidence="8" type="ORF">V8Q02_02610</name>
</gene>
<feature type="transmembrane region" description="Helical" evidence="6">
    <location>
        <begin position="107"/>
        <end position="126"/>
    </location>
</feature>
<dbReference type="InterPro" id="IPR001851">
    <property type="entry name" value="ABC_transp_permease"/>
</dbReference>
<keyword evidence="9" id="KW-1185">Reference proteome</keyword>
<feature type="transmembrane region" description="Helical" evidence="6">
    <location>
        <begin position="332"/>
        <end position="355"/>
    </location>
</feature>
<keyword evidence="2" id="KW-1003">Cell membrane</keyword>
<dbReference type="Proteomes" id="UP001531129">
    <property type="component" value="Unassembled WGS sequence"/>
</dbReference>
<accession>A0ABU8CEL7</accession>
<feature type="transmembrane region" description="Helical" evidence="6">
    <location>
        <begin position="20"/>
        <end position="40"/>
    </location>
</feature>
<name>A0ABU8CEL7_9HYPH</name>
<evidence type="ECO:0000259" key="7">
    <source>
        <dbReference type="Pfam" id="PF11862"/>
    </source>
</evidence>
<feature type="transmembrane region" description="Helical" evidence="6">
    <location>
        <begin position="277"/>
        <end position="299"/>
    </location>
</feature>
<dbReference type="RefSeq" id="WP_335910231.1">
    <property type="nucleotide sequence ID" value="NZ_JBAMYB010000001.1"/>
</dbReference>
<evidence type="ECO:0000256" key="6">
    <source>
        <dbReference type="SAM" id="Phobius"/>
    </source>
</evidence>
<evidence type="ECO:0000256" key="1">
    <source>
        <dbReference type="ARBA" id="ARBA00004651"/>
    </source>
</evidence>
<reference evidence="8 9" key="1">
    <citation type="submission" date="2024-01" db="EMBL/GenBank/DDBJ databases">
        <title>Draft genome sequences of three bacterial strains isolated from Acacia saligna represent a potential new species within the genus Rhizobium.</title>
        <authorList>
            <person name="Tambong J.T."/>
            <person name="Mnasri B."/>
        </authorList>
    </citation>
    <scope>NUCLEOTIDE SEQUENCE [LARGE SCALE GENOMIC DNA]</scope>
    <source>
        <strain evidence="8 9">1AS12I</strain>
    </source>
</reference>
<feature type="transmembrane region" description="Helical" evidence="6">
    <location>
        <begin position="367"/>
        <end position="395"/>
    </location>
</feature>
<dbReference type="CDD" id="cd06581">
    <property type="entry name" value="TM_PBP1_LivM_like"/>
    <property type="match status" value="1"/>
</dbReference>
<evidence type="ECO:0000313" key="8">
    <source>
        <dbReference type="EMBL" id="MEI1246921.1"/>
    </source>
</evidence>
<dbReference type="InterPro" id="IPR021807">
    <property type="entry name" value="LivHM_N"/>
</dbReference>
<feature type="transmembrane region" description="Helical" evidence="6">
    <location>
        <begin position="190"/>
        <end position="210"/>
    </location>
</feature>
<feature type="transmembrane region" description="Helical" evidence="6">
    <location>
        <begin position="217"/>
        <end position="236"/>
    </location>
</feature>
<evidence type="ECO:0000256" key="2">
    <source>
        <dbReference type="ARBA" id="ARBA00022475"/>
    </source>
</evidence>
<evidence type="ECO:0000313" key="9">
    <source>
        <dbReference type="Proteomes" id="UP001531129"/>
    </source>
</evidence>
<dbReference type="PANTHER" id="PTHR30482:SF20">
    <property type="entry name" value="HIGH-AFFINITY BRANCHED-CHAIN AMINO ACID TRANSPORT SYSTEM PERMEASE PROTEIN LIVM"/>
    <property type="match status" value="1"/>
</dbReference>
<keyword evidence="5 6" id="KW-0472">Membrane</keyword>
<evidence type="ECO:0000256" key="4">
    <source>
        <dbReference type="ARBA" id="ARBA00022989"/>
    </source>
</evidence>
<sequence length="463" mass="50597">MANFENSAGKPDAGLVRKGLTEALFAAVLSFGMFVLYVGLKTDQNISNELIIVQRWGLLAIFVAIAAIGRFAMVVFIRPNIDRRKLSKAREGELDISTEKSFFHRHFLKIALIALLLYPMVVVAIKGPQGSLTYVDNFGIQILIYVMLAWGLNIVVGLAGLLDLGYVAFYAVGAYSYALLSSYFGLSFWVLLPLSGIFAALWGVILGFPVLRLRGDYLAIVTLAFGEIIRLVLINWTEVTKGTFGISSIPKATLFGIPFDATAGGFAKLFNLPISSAYYKIFLFYLILALCMLTAYVTIRLRRMPIGRAWEALREDEIACRSLGINTVTTKLTAFATGAMFAGFAGSFFAARQGFVSPESFVFLESAVILAIVVLGGMGSLTGIAIAAIVMVGGTELLREMSFLKLIFGPDFTPELYRMLIFGLAMVVVMLFKPRGFVGSREPTAFLRERKAISGSFIKEGHG</sequence>
<feature type="transmembrane region" description="Helical" evidence="6">
    <location>
        <begin position="166"/>
        <end position="184"/>
    </location>
</feature>
<dbReference type="Pfam" id="PF11862">
    <property type="entry name" value="DUF3382"/>
    <property type="match status" value="1"/>
</dbReference>
<feature type="transmembrane region" description="Helical" evidence="6">
    <location>
        <begin position="416"/>
        <end position="432"/>
    </location>
</feature>